<reference evidence="1" key="2">
    <citation type="submission" date="2020-07" db="EMBL/GenBank/DDBJ databases">
        <authorList>
            <person name="Vera ALvarez R."/>
            <person name="Arias-Moreno D.M."/>
            <person name="Jimenez-Jacinto V."/>
            <person name="Jimenez-Bremont J.F."/>
            <person name="Swaminathan K."/>
            <person name="Moose S.P."/>
            <person name="Guerrero-Gonzalez M.L."/>
            <person name="Marino-Ramirez L."/>
            <person name="Landsman D."/>
            <person name="Rodriguez-Kessler M."/>
            <person name="Delgado-Sanchez P."/>
        </authorList>
    </citation>
    <scope>NUCLEOTIDE SEQUENCE</scope>
    <source>
        <tissue evidence="1">Cladode</tissue>
    </source>
</reference>
<reference evidence="1" key="1">
    <citation type="journal article" date="2013" name="J. Plant Res.">
        <title>Effect of fungi and light on seed germination of three Opuntia species from semiarid lands of central Mexico.</title>
        <authorList>
            <person name="Delgado-Sanchez P."/>
            <person name="Jimenez-Bremont J.F."/>
            <person name="Guerrero-Gonzalez Mde L."/>
            <person name="Flores J."/>
        </authorList>
    </citation>
    <scope>NUCLEOTIDE SEQUENCE</scope>
    <source>
        <tissue evidence="1">Cladode</tissue>
    </source>
</reference>
<organism evidence="1">
    <name type="scientific">Opuntia streptacantha</name>
    <name type="common">Prickly pear cactus</name>
    <name type="synonym">Opuntia cardona</name>
    <dbReference type="NCBI Taxonomy" id="393608"/>
    <lineage>
        <taxon>Eukaryota</taxon>
        <taxon>Viridiplantae</taxon>
        <taxon>Streptophyta</taxon>
        <taxon>Embryophyta</taxon>
        <taxon>Tracheophyta</taxon>
        <taxon>Spermatophyta</taxon>
        <taxon>Magnoliopsida</taxon>
        <taxon>eudicotyledons</taxon>
        <taxon>Gunneridae</taxon>
        <taxon>Pentapetalae</taxon>
        <taxon>Caryophyllales</taxon>
        <taxon>Cactineae</taxon>
        <taxon>Cactaceae</taxon>
        <taxon>Opuntioideae</taxon>
        <taxon>Opuntia</taxon>
    </lineage>
</organism>
<dbReference type="AlphaFoldDB" id="A0A7C9EZ04"/>
<sequence length="386" mass="43421">MHGLRVVECATVPCNFKSQWPRSDANGSLLKPQKSFRRNLPRNCKFSSVPPWNVCKSRVLSVATPNVRTLVSGESSFKCNCLRTMMDFESAAASSWVPLIDQVLLTASVLLAYMAGVIPSGRFYNSRKIASSDMLLPASPVFFGSKTGKEDQMNGECSWDIVKTKITDSLLVIENGYIIENNLIEFEQDRAKRPLSLYAVAAAPRFRLFLSSIEELEKEVNKIPDTLEIIERDNWLERFSSVTKKVCQSALVLWMERENCVENCKPDQELLLYISEKLKGDDVILGSIRKSGKMELYADLMGFLRYGDFRECSYYDHNIYLVHGAAILEDLIITLADAMASMYLELISVDSDFSEKISNLGLSLCTLSTRALQKLRNEAVLLQPSA</sequence>
<dbReference type="PANTHER" id="PTHR36807">
    <property type="entry name" value="PHOSPHOGLYCOLATE PHOSPHATASE"/>
    <property type="match status" value="1"/>
</dbReference>
<dbReference type="PANTHER" id="PTHR36807:SF2">
    <property type="entry name" value="PHOSPHOGLYCOLATE PHOSPHATASE"/>
    <property type="match status" value="1"/>
</dbReference>
<proteinExistence type="predicted"/>
<evidence type="ECO:0000313" key="1">
    <source>
        <dbReference type="EMBL" id="MBA4673388.1"/>
    </source>
</evidence>
<dbReference type="EMBL" id="GISG01258858">
    <property type="protein sequence ID" value="MBA4673388.1"/>
    <property type="molecule type" value="Transcribed_RNA"/>
</dbReference>
<accession>A0A7C9EZ04</accession>
<name>A0A7C9EZ04_OPUST</name>
<protein>
    <submittedName>
        <fullName evidence="1">Uncharacterized protein</fullName>
    </submittedName>
</protein>